<evidence type="ECO:0000313" key="1">
    <source>
        <dbReference type="EMBL" id="OWY99916.1"/>
    </source>
</evidence>
<protein>
    <submittedName>
        <fullName evidence="1">Uncharacterized protein</fullName>
    </submittedName>
</protein>
<proteinExistence type="predicted"/>
<sequence length="128" mass="13966">MAYAEGTASIRTAQGTVESLVGDLLAVQPVLCFLLSQVDALVESLTDDALVEKHGLIIDRLLGRNGQRPTRAIQRLLGITPTRQRPAAEDTLQWTSANTGHIATVIVRHAVEYVYYIDGGQCPGRKPW</sequence>
<organism evidence="1 2">
    <name type="scientific">Phytophthora megakarya</name>
    <dbReference type="NCBI Taxonomy" id="4795"/>
    <lineage>
        <taxon>Eukaryota</taxon>
        <taxon>Sar</taxon>
        <taxon>Stramenopiles</taxon>
        <taxon>Oomycota</taxon>
        <taxon>Peronosporomycetes</taxon>
        <taxon>Peronosporales</taxon>
        <taxon>Peronosporaceae</taxon>
        <taxon>Phytophthora</taxon>
    </lineage>
</organism>
<dbReference type="Proteomes" id="UP000198211">
    <property type="component" value="Unassembled WGS sequence"/>
</dbReference>
<reference evidence="2" key="1">
    <citation type="submission" date="2017-03" db="EMBL/GenBank/DDBJ databases">
        <title>Phytopthora megakarya and P. palmivora, two closely related causual agents of cacao black pod achieved similar genome size and gene model numbers by different mechanisms.</title>
        <authorList>
            <person name="Ali S."/>
            <person name="Shao J."/>
            <person name="Larry D.J."/>
            <person name="Kronmiller B."/>
            <person name="Shen D."/>
            <person name="Strem M.D."/>
            <person name="Melnick R.L."/>
            <person name="Guiltinan M.J."/>
            <person name="Tyler B.M."/>
            <person name="Meinhardt L.W."/>
            <person name="Bailey B.A."/>
        </authorList>
    </citation>
    <scope>NUCLEOTIDE SEQUENCE [LARGE SCALE GENOMIC DNA]</scope>
    <source>
        <strain evidence="2">zdho120</strain>
    </source>
</reference>
<name>A0A225V5C2_9STRA</name>
<dbReference type="EMBL" id="NBNE01008055">
    <property type="protein sequence ID" value="OWY99916.1"/>
    <property type="molecule type" value="Genomic_DNA"/>
</dbReference>
<gene>
    <name evidence="1" type="ORF">PHMEG_00029001</name>
</gene>
<dbReference type="OrthoDB" id="99404at2759"/>
<comment type="caution">
    <text evidence="1">The sequence shown here is derived from an EMBL/GenBank/DDBJ whole genome shotgun (WGS) entry which is preliminary data.</text>
</comment>
<keyword evidence="2" id="KW-1185">Reference proteome</keyword>
<dbReference type="AlphaFoldDB" id="A0A225V5C2"/>
<accession>A0A225V5C2</accession>
<evidence type="ECO:0000313" key="2">
    <source>
        <dbReference type="Proteomes" id="UP000198211"/>
    </source>
</evidence>